<protein>
    <submittedName>
        <fullName evidence="1">Uncharacterized protein</fullName>
    </submittedName>
</protein>
<gene>
    <name evidence="1" type="ORF">SAMN06266787_11117</name>
</gene>
<sequence>MAETFETGPERGATAISDLFDDRRDGNITIDQAEQFAWAVTDGMMYAFRADTPSRESTTQVIVTNQPESADALPEPLHTTYQKLTSELPESLDIRIGTLPLELFGPSPALGTRLVMEEENLKPARRGSVSGADANALFEDLAGEPFLYYALYRRSSGLPESYEYQVTVRIFLFNPAYKISTESEYADCLRYGRKCDPADSFADLGVSSSLAVIDDGYNVSLYDGSVVPSRETELPDFSSGQDRITGKREFTQMRRAQYGASDILEDRCAYTSLLARKIDLEHYVGLGTVNPGVDPWQKAPQATGLDIDAVGVDPEKLLPDEVTIGVTEPIEDGEFDPDRTTANDGTDEHWERIKRVAVAFDNNGYDVEIVTQDTGSRPDIWIRRDDGEIFAVEVEYRTRSKPGSFYTNLIRQAVWGYKTITVMVPQTDDDGRTESLDTLSSWALDKLMVPMKQRDPTKTQLHNCSETITVDGKTMLLPEGVSESQWWLTRDAEYLLVHDGEILARGDAIAPFEAFEFNLPRYYKNDGQWVVENKYGKPVKTYDDERDIEHTKVRQCHRPVDLSYVRFVEALYCYDPDTGELVQQEMTAEWDVEQASSRNERSHQQAFETFLVEHETDDAILERDCRPFICDWIGRLSTHDHPGKNIYGKYLKDYHKRERTSTKFGMEPSYPGVSFRYPRGLVSPDLPGLDTTPHFPGHWNIAAEDVLREPLIHGLDDRSDVEAKAEDNPETDS</sequence>
<evidence type="ECO:0000313" key="2">
    <source>
        <dbReference type="Proteomes" id="UP000198297"/>
    </source>
</evidence>
<dbReference type="RefSeq" id="WP_089309042.1">
    <property type="nucleotide sequence ID" value="NZ_FZNK01000011.1"/>
</dbReference>
<evidence type="ECO:0000313" key="1">
    <source>
        <dbReference type="EMBL" id="SNR69066.1"/>
    </source>
</evidence>
<dbReference type="AlphaFoldDB" id="A0A238YCT5"/>
<name>A0A238YCT5_HALEZ</name>
<dbReference type="Proteomes" id="UP000198297">
    <property type="component" value="Unassembled WGS sequence"/>
</dbReference>
<proteinExistence type="predicted"/>
<dbReference type="EMBL" id="FZNK01000011">
    <property type="protein sequence ID" value="SNR69066.1"/>
    <property type="molecule type" value="Genomic_DNA"/>
</dbReference>
<accession>A0A238YCT5</accession>
<reference evidence="1 2" key="1">
    <citation type="submission" date="2017-06" db="EMBL/GenBank/DDBJ databases">
        <authorList>
            <person name="Kim H.J."/>
            <person name="Triplett B.A."/>
        </authorList>
    </citation>
    <scope>NUCLEOTIDE SEQUENCE [LARGE SCALE GENOMIC DNA]</scope>
    <source>
        <strain evidence="1 2">DSM 19316</strain>
    </source>
</reference>
<organism evidence="1 2">
    <name type="scientific">Halorubrum ezzemoulense</name>
    <name type="common">Halorubrum chaoviator</name>
    <dbReference type="NCBI Taxonomy" id="337243"/>
    <lineage>
        <taxon>Archaea</taxon>
        <taxon>Methanobacteriati</taxon>
        <taxon>Methanobacteriota</taxon>
        <taxon>Stenosarchaea group</taxon>
        <taxon>Halobacteria</taxon>
        <taxon>Halobacteriales</taxon>
        <taxon>Haloferacaceae</taxon>
        <taxon>Halorubrum</taxon>
    </lineage>
</organism>